<dbReference type="InterPro" id="IPR050317">
    <property type="entry name" value="Plant_Fungal_Acyltransferase"/>
</dbReference>
<dbReference type="OrthoDB" id="674773at2759"/>
<dbReference type="Proteomes" id="UP000663760">
    <property type="component" value="Chromosome 1"/>
</dbReference>
<feature type="region of interest" description="Disordered" evidence="4">
    <location>
        <begin position="187"/>
        <end position="210"/>
    </location>
</feature>
<accession>A0A7I8JZT1</accession>
<comment type="similarity">
    <text evidence="1">Belongs to the plant acyltransferase family.</text>
</comment>
<dbReference type="Gene3D" id="3.30.559.10">
    <property type="entry name" value="Chloramphenicol acetyltransferase-like domain"/>
    <property type="match status" value="2"/>
</dbReference>
<dbReference type="Pfam" id="PF02458">
    <property type="entry name" value="Transferase"/>
    <property type="match status" value="1"/>
</dbReference>
<evidence type="ECO:0000256" key="1">
    <source>
        <dbReference type="ARBA" id="ARBA00009861"/>
    </source>
</evidence>
<dbReference type="EMBL" id="LR746264">
    <property type="protein sequence ID" value="CAA7388993.1"/>
    <property type="molecule type" value="Genomic_DNA"/>
</dbReference>
<evidence type="ECO:0000313" key="5">
    <source>
        <dbReference type="EMBL" id="CAA7388993.1"/>
    </source>
</evidence>
<dbReference type="AlphaFoldDB" id="A0A7I8JZT1"/>
<evidence type="ECO:0000256" key="4">
    <source>
        <dbReference type="SAM" id="MobiDB-lite"/>
    </source>
</evidence>
<dbReference type="InterPro" id="IPR023213">
    <property type="entry name" value="CAT-like_dom_sf"/>
</dbReference>
<dbReference type="PANTHER" id="PTHR31642">
    <property type="entry name" value="TRICHOTHECENE 3-O-ACETYLTRANSFERASE"/>
    <property type="match status" value="1"/>
</dbReference>
<keyword evidence="3" id="KW-0012">Acyltransferase</keyword>
<keyword evidence="2" id="KW-0808">Transferase</keyword>
<dbReference type="PANTHER" id="PTHR31642:SF151">
    <property type="entry name" value="OS12G0134700 PROTEIN"/>
    <property type="match status" value="1"/>
</dbReference>
<proteinExistence type="inferred from homology"/>
<evidence type="ECO:0000256" key="3">
    <source>
        <dbReference type="ARBA" id="ARBA00023315"/>
    </source>
</evidence>
<evidence type="ECO:0000256" key="2">
    <source>
        <dbReference type="ARBA" id="ARBA00022679"/>
    </source>
</evidence>
<evidence type="ECO:0000313" key="6">
    <source>
        <dbReference type="Proteomes" id="UP000663760"/>
    </source>
</evidence>
<name>A0A7I8JZT1_SPIIN</name>
<reference evidence="5" key="1">
    <citation type="submission" date="2020-02" db="EMBL/GenBank/DDBJ databases">
        <authorList>
            <person name="Scholz U."/>
            <person name="Mascher M."/>
            <person name="Fiebig A."/>
        </authorList>
    </citation>
    <scope>NUCLEOTIDE SEQUENCE</scope>
</reference>
<organism evidence="5 6">
    <name type="scientific">Spirodela intermedia</name>
    <name type="common">Intermediate duckweed</name>
    <dbReference type="NCBI Taxonomy" id="51605"/>
    <lineage>
        <taxon>Eukaryota</taxon>
        <taxon>Viridiplantae</taxon>
        <taxon>Streptophyta</taxon>
        <taxon>Embryophyta</taxon>
        <taxon>Tracheophyta</taxon>
        <taxon>Spermatophyta</taxon>
        <taxon>Magnoliopsida</taxon>
        <taxon>Liliopsida</taxon>
        <taxon>Araceae</taxon>
        <taxon>Lemnoideae</taxon>
        <taxon>Spirodela</taxon>
    </lineage>
</organism>
<dbReference type="GO" id="GO:0016747">
    <property type="term" value="F:acyltransferase activity, transferring groups other than amino-acyl groups"/>
    <property type="evidence" value="ECO:0007669"/>
    <property type="project" value="TreeGrafter"/>
</dbReference>
<protein>
    <submittedName>
        <fullName evidence="5">Uncharacterized protein</fullName>
    </submittedName>
</protein>
<keyword evidence="6" id="KW-1185">Reference proteome</keyword>
<gene>
    <name evidence="5" type="ORF">SI8410_01001122</name>
</gene>
<sequence>MEVRLLSSTTVDGGGPSATPLSAFDKVAADMHVAVLFAFAAPTATNAQIKDGLAKTLAHFYTFAGRLGTDELRRPCILAGGAGNGALLVEAAVESELAEQIPLKPSPELQKLHRQTEGAVHALQVQLNRFRCGGLVIGVTCHHRVADGQSMSTFYAAWGRAVRGLAVHPLPVYDCRRWLQPRRLPRSEFIPPGQAQKDGSLPPPPAGDEDVHNLSLHYSGEFIAKALKEQTMEKYTTFEILLAHLWRKITMARGLNGEEFTQVRVAVDGRRRLTPPVPAEFTGNMVLNAYPRAGAKELLGGGLEGAAALIRAAVRRTGEEYFRSFVDFWEIHKEQELLNDWKEMVLYPDLEVNSWLGFRFSDMEFGGGEGGVCAFAPSWIPAEGVIVFIPLREGDGGVDVVVTLFESHAKLLRQISHSVD</sequence>